<evidence type="ECO:0000256" key="1">
    <source>
        <dbReference type="SAM" id="MobiDB-lite"/>
    </source>
</evidence>
<sequence>MCSHSSDGVEETSDIHSGEERLEVFSEEEVIENKNRLSIVLAPMNVQIPEEEERSHSFEKKYRHPLCPLFFMTSQLAIMASRGFA</sequence>
<protein>
    <submittedName>
        <fullName evidence="2">Uncharacterized protein</fullName>
    </submittedName>
</protein>
<name>A0AAV4WH79_9ARAC</name>
<dbReference type="EMBL" id="BPLQ01014581">
    <property type="protein sequence ID" value="GIY81179.1"/>
    <property type="molecule type" value="Genomic_DNA"/>
</dbReference>
<feature type="region of interest" description="Disordered" evidence="1">
    <location>
        <begin position="1"/>
        <end position="21"/>
    </location>
</feature>
<dbReference type="AlphaFoldDB" id="A0AAV4WH79"/>
<comment type="caution">
    <text evidence="2">The sequence shown here is derived from an EMBL/GenBank/DDBJ whole genome shotgun (WGS) entry which is preliminary data.</text>
</comment>
<accession>A0AAV4WH79</accession>
<reference evidence="2 3" key="1">
    <citation type="submission" date="2021-06" db="EMBL/GenBank/DDBJ databases">
        <title>Caerostris darwini draft genome.</title>
        <authorList>
            <person name="Kono N."/>
            <person name="Arakawa K."/>
        </authorList>
    </citation>
    <scope>NUCLEOTIDE SEQUENCE [LARGE SCALE GENOMIC DNA]</scope>
</reference>
<organism evidence="2 3">
    <name type="scientific">Caerostris darwini</name>
    <dbReference type="NCBI Taxonomy" id="1538125"/>
    <lineage>
        <taxon>Eukaryota</taxon>
        <taxon>Metazoa</taxon>
        <taxon>Ecdysozoa</taxon>
        <taxon>Arthropoda</taxon>
        <taxon>Chelicerata</taxon>
        <taxon>Arachnida</taxon>
        <taxon>Araneae</taxon>
        <taxon>Araneomorphae</taxon>
        <taxon>Entelegynae</taxon>
        <taxon>Araneoidea</taxon>
        <taxon>Araneidae</taxon>
        <taxon>Caerostris</taxon>
    </lineage>
</organism>
<dbReference type="Proteomes" id="UP001054837">
    <property type="component" value="Unassembled WGS sequence"/>
</dbReference>
<keyword evidence="3" id="KW-1185">Reference proteome</keyword>
<gene>
    <name evidence="2" type="ORF">CDAR_548201</name>
</gene>
<evidence type="ECO:0000313" key="3">
    <source>
        <dbReference type="Proteomes" id="UP001054837"/>
    </source>
</evidence>
<evidence type="ECO:0000313" key="2">
    <source>
        <dbReference type="EMBL" id="GIY81179.1"/>
    </source>
</evidence>
<proteinExistence type="predicted"/>